<proteinExistence type="predicted"/>
<gene>
    <name evidence="1" type="ORF">CBF30_03780</name>
</gene>
<sequence>MKKNKEIPVTIEESGTIHTLKVGKKLVGSVEKRDEKKFVVKIEQENEQMAKSYEEGYELLIRHWNLYQQ</sequence>
<dbReference type="RefSeq" id="WP_126822903.1">
    <property type="nucleotide sequence ID" value="NZ_JBHLWU010000001.1"/>
</dbReference>
<comment type="caution">
    <text evidence="1">The sequence shown here is derived from an EMBL/GenBank/DDBJ whole genome shotgun (WGS) entry which is preliminary data.</text>
</comment>
<dbReference type="AlphaFoldDB" id="A0A430AJY3"/>
<evidence type="ECO:0000313" key="2">
    <source>
        <dbReference type="Proteomes" id="UP000288669"/>
    </source>
</evidence>
<protein>
    <recommendedName>
        <fullName evidence="3">DUF2969 domain-containing protein</fullName>
    </recommendedName>
</protein>
<organism evidence="1 2">
    <name type="scientific">Vagococcus entomophilus</name>
    <dbReference type="NCBI Taxonomy" id="1160095"/>
    <lineage>
        <taxon>Bacteria</taxon>
        <taxon>Bacillati</taxon>
        <taxon>Bacillota</taxon>
        <taxon>Bacilli</taxon>
        <taxon>Lactobacillales</taxon>
        <taxon>Enterococcaceae</taxon>
        <taxon>Vagococcus</taxon>
    </lineage>
</organism>
<dbReference type="InterPro" id="IPR021351">
    <property type="entry name" value="DUF2969"/>
</dbReference>
<dbReference type="OrthoDB" id="2151809at2"/>
<dbReference type="Pfam" id="PF11184">
    <property type="entry name" value="DUF2969"/>
    <property type="match status" value="1"/>
</dbReference>
<accession>A0A430AJY3</accession>
<reference evidence="1 2" key="1">
    <citation type="submission" date="2017-05" db="EMBL/GenBank/DDBJ databases">
        <title>Vagococcus spp. assemblies.</title>
        <authorList>
            <person name="Gulvik C.A."/>
        </authorList>
    </citation>
    <scope>NUCLEOTIDE SEQUENCE [LARGE SCALE GENOMIC DNA]</scope>
    <source>
        <strain evidence="1 2">DSM 24756</strain>
    </source>
</reference>
<keyword evidence="2" id="KW-1185">Reference proteome</keyword>
<name>A0A430AJY3_9ENTE</name>
<dbReference type="Proteomes" id="UP000288669">
    <property type="component" value="Unassembled WGS sequence"/>
</dbReference>
<evidence type="ECO:0000313" key="1">
    <source>
        <dbReference type="EMBL" id="RSU08368.1"/>
    </source>
</evidence>
<dbReference type="EMBL" id="NGJZ01000001">
    <property type="protein sequence ID" value="RSU08368.1"/>
    <property type="molecule type" value="Genomic_DNA"/>
</dbReference>
<evidence type="ECO:0008006" key="3">
    <source>
        <dbReference type="Google" id="ProtNLM"/>
    </source>
</evidence>